<feature type="region of interest" description="Disordered" evidence="1">
    <location>
        <begin position="59"/>
        <end position="82"/>
    </location>
</feature>
<feature type="transmembrane region" description="Helical" evidence="2">
    <location>
        <begin position="6"/>
        <end position="27"/>
    </location>
</feature>
<reference evidence="3 4" key="1">
    <citation type="submission" date="2017-07" db="EMBL/GenBank/DDBJ databases">
        <title>Mechanisms for carbon and nitrogen cycling indicate functional differentiation within the Candidate Phyla Radiation.</title>
        <authorList>
            <person name="Danczak R.E."/>
            <person name="Johnston M.D."/>
            <person name="Kenah C."/>
            <person name="Slattery M."/>
            <person name="Wrighton K.C."/>
            <person name="Wilkins M.J."/>
        </authorList>
    </citation>
    <scope>NUCLEOTIDE SEQUENCE [LARGE SCALE GENOMIC DNA]</scope>
    <source>
        <strain evidence="3">Licking1014_7</strain>
    </source>
</reference>
<evidence type="ECO:0000256" key="2">
    <source>
        <dbReference type="SAM" id="Phobius"/>
    </source>
</evidence>
<keyword evidence="2" id="KW-1133">Transmembrane helix</keyword>
<dbReference type="AlphaFoldDB" id="A0A554LK11"/>
<name>A0A554LK11_9BACT</name>
<protein>
    <submittedName>
        <fullName evidence="3">Uncharacterized protein</fullName>
    </submittedName>
</protein>
<proteinExistence type="predicted"/>
<dbReference type="EMBL" id="VMGK01000005">
    <property type="protein sequence ID" value="TSC93201.1"/>
    <property type="molecule type" value="Genomic_DNA"/>
</dbReference>
<evidence type="ECO:0000313" key="4">
    <source>
        <dbReference type="Proteomes" id="UP000315689"/>
    </source>
</evidence>
<organism evidence="3 4">
    <name type="scientific">Candidatus Berkelbacteria bacterium Licking1014_7</name>
    <dbReference type="NCBI Taxonomy" id="2017147"/>
    <lineage>
        <taxon>Bacteria</taxon>
        <taxon>Candidatus Berkelbacteria</taxon>
    </lineage>
</organism>
<dbReference type="Proteomes" id="UP000315689">
    <property type="component" value="Unassembled WGS sequence"/>
</dbReference>
<accession>A0A554LK11</accession>
<evidence type="ECO:0000256" key="1">
    <source>
        <dbReference type="SAM" id="MobiDB-lite"/>
    </source>
</evidence>
<keyword evidence="2" id="KW-0812">Transmembrane</keyword>
<evidence type="ECO:0000313" key="3">
    <source>
        <dbReference type="EMBL" id="TSC93201.1"/>
    </source>
</evidence>
<keyword evidence="2" id="KW-0472">Membrane</keyword>
<comment type="caution">
    <text evidence="3">The sequence shown here is derived from an EMBL/GenBank/DDBJ whole genome shotgun (WGS) entry which is preliminary data.</text>
</comment>
<sequence>MMIKYNNFLIGMGISIVLIILYIFLLVSGRSVSDKIQVQSDMLNPQEFQNGLNIISKKEKNGDLPVNTNDELLQRSDPFEGL</sequence>
<gene>
    <name evidence="3" type="ORF">CEN89_211</name>
</gene>
<feature type="compositionally biased region" description="Basic and acidic residues" evidence="1">
    <location>
        <begin position="72"/>
        <end position="82"/>
    </location>
</feature>